<organism evidence="1 2">
    <name type="scientific">Parasulfitobacter algicola</name>
    <dbReference type="NCBI Taxonomy" id="2614809"/>
    <lineage>
        <taxon>Bacteria</taxon>
        <taxon>Pseudomonadati</taxon>
        <taxon>Pseudomonadota</taxon>
        <taxon>Alphaproteobacteria</taxon>
        <taxon>Rhodobacterales</taxon>
        <taxon>Roseobacteraceae</taxon>
        <taxon>Parasulfitobacter</taxon>
    </lineage>
</organism>
<sequence length="237" mass="25920">MAKLAQLKDWISQAIDDAPRARSMMLVSRKSGIFTTGGRGGGAPEMTEKDAAYATLLALFDGSTVQSADALIELASLPLASVRICPNGPREPENIIMSSGFDNSDTPLPSHFKQLPKTALEALIRLFSHDDPPYHFCQVSIVKSVRTSVKISIMDPDVEIDTDLCSETDFFECTFEFSNAAISDKAGLQMVNSNRWITGYGLSDLYCLIHGITEADLDARDEHIMVEHQDDTGNMNA</sequence>
<keyword evidence="2" id="KW-1185">Reference proteome</keyword>
<proteinExistence type="predicted"/>
<comment type="caution">
    <text evidence="1">The sequence shown here is derived from an EMBL/GenBank/DDBJ whole genome shotgun (WGS) entry which is preliminary data.</text>
</comment>
<dbReference type="RefSeq" id="WP_174139262.1">
    <property type="nucleotide sequence ID" value="NZ_JABUFE010000010.1"/>
</dbReference>
<protein>
    <submittedName>
        <fullName evidence="1">Uncharacterized protein</fullName>
    </submittedName>
</protein>
<reference evidence="1 2" key="1">
    <citation type="submission" date="2020-06" db="EMBL/GenBank/DDBJ databases">
        <title>Sulfitobacter algicola sp. nov., isolated from green algae.</title>
        <authorList>
            <person name="Wang C."/>
        </authorList>
    </citation>
    <scope>NUCLEOTIDE SEQUENCE [LARGE SCALE GENOMIC DNA]</scope>
    <source>
        <strain evidence="1 2">1151</strain>
    </source>
</reference>
<dbReference type="EMBL" id="JABUFE010000010">
    <property type="protein sequence ID" value="NSX56107.1"/>
    <property type="molecule type" value="Genomic_DNA"/>
</dbReference>
<evidence type="ECO:0000313" key="1">
    <source>
        <dbReference type="EMBL" id="NSX56107.1"/>
    </source>
</evidence>
<gene>
    <name evidence="1" type="ORF">HRQ87_15025</name>
</gene>
<dbReference type="Proteomes" id="UP000777935">
    <property type="component" value="Unassembled WGS sequence"/>
</dbReference>
<accession>A0ABX2IY88</accession>
<evidence type="ECO:0000313" key="2">
    <source>
        <dbReference type="Proteomes" id="UP000777935"/>
    </source>
</evidence>
<name>A0ABX2IY88_9RHOB</name>